<protein>
    <submittedName>
        <fullName evidence="2">Uncharacterized protein</fullName>
    </submittedName>
</protein>
<proteinExistence type="predicted"/>
<gene>
    <name evidence="2" type="ORF">RIF29_38500</name>
</gene>
<evidence type="ECO:0000313" key="3">
    <source>
        <dbReference type="Proteomes" id="UP001372338"/>
    </source>
</evidence>
<keyword evidence="3" id="KW-1185">Reference proteome</keyword>
<dbReference type="EMBL" id="JAYWIO010000008">
    <property type="protein sequence ID" value="KAK7243690.1"/>
    <property type="molecule type" value="Genomic_DNA"/>
</dbReference>
<feature type="region of interest" description="Disordered" evidence="1">
    <location>
        <begin position="72"/>
        <end position="98"/>
    </location>
</feature>
<sequence length="170" mass="19868">MEEVMRRLEVFINKEDLWKKKKKQDANFDPVSTDSTGLQATTKRKSVRRRKQVAHVEHRGLFSKIINLKKSEKGGKRSLSKQTKKNQDKHIHSQQSISGSGIINRNNLILHSIQEKEALLLWDTAKKLGVSYDGNEDEIIQKMVELEMRDNLERKERGEKKERRNSSFVK</sequence>
<comment type="caution">
    <text evidence="2">The sequence shown here is derived from an EMBL/GenBank/DDBJ whole genome shotgun (WGS) entry which is preliminary data.</text>
</comment>
<dbReference type="Proteomes" id="UP001372338">
    <property type="component" value="Unassembled WGS sequence"/>
</dbReference>
<evidence type="ECO:0000313" key="2">
    <source>
        <dbReference type="EMBL" id="KAK7243690.1"/>
    </source>
</evidence>
<dbReference type="AlphaFoldDB" id="A0AAN9HLL0"/>
<organism evidence="2 3">
    <name type="scientific">Crotalaria pallida</name>
    <name type="common">Smooth rattlebox</name>
    <name type="synonym">Crotalaria striata</name>
    <dbReference type="NCBI Taxonomy" id="3830"/>
    <lineage>
        <taxon>Eukaryota</taxon>
        <taxon>Viridiplantae</taxon>
        <taxon>Streptophyta</taxon>
        <taxon>Embryophyta</taxon>
        <taxon>Tracheophyta</taxon>
        <taxon>Spermatophyta</taxon>
        <taxon>Magnoliopsida</taxon>
        <taxon>eudicotyledons</taxon>
        <taxon>Gunneridae</taxon>
        <taxon>Pentapetalae</taxon>
        <taxon>rosids</taxon>
        <taxon>fabids</taxon>
        <taxon>Fabales</taxon>
        <taxon>Fabaceae</taxon>
        <taxon>Papilionoideae</taxon>
        <taxon>50 kb inversion clade</taxon>
        <taxon>genistoids sensu lato</taxon>
        <taxon>core genistoids</taxon>
        <taxon>Crotalarieae</taxon>
        <taxon>Crotalaria</taxon>
    </lineage>
</organism>
<feature type="region of interest" description="Disordered" evidence="1">
    <location>
        <begin position="150"/>
        <end position="170"/>
    </location>
</feature>
<feature type="compositionally biased region" description="Polar residues" evidence="1">
    <location>
        <begin position="30"/>
        <end position="41"/>
    </location>
</feature>
<evidence type="ECO:0000256" key="1">
    <source>
        <dbReference type="SAM" id="MobiDB-lite"/>
    </source>
</evidence>
<accession>A0AAN9HLL0</accession>
<reference evidence="2 3" key="1">
    <citation type="submission" date="2024-01" db="EMBL/GenBank/DDBJ databases">
        <title>The genomes of 5 underutilized Papilionoideae crops provide insights into root nodulation and disease resistanc.</title>
        <authorList>
            <person name="Yuan L."/>
        </authorList>
    </citation>
    <scope>NUCLEOTIDE SEQUENCE [LARGE SCALE GENOMIC DNA]</scope>
    <source>
        <strain evidence="2">ZHUSHIDOU_FW_LH</strain>
        <tissue evidence="2">Leaf</tissue>
    </source>
</reference>
<feature type="region of interest" description="Disordered" evidence="1">
    <location>
        <begin position="22"/>
        <end position="46"/>
    </location>
</feature>
<name>A0AAN9HLL0_CROPI</name>